<evidence type="ECO:0000313" key="3">
    <source>
        <dbReference type="EMBL" id="KAH7026717.1"/>
    </source>
</evidence>
<gene>
    <name evidence="3" type="ORF">B0I36DRAFT_331187</name>
</gene>
<feature type="domain" description="Acyl-CoA thioesterase-like N-terminal HotDog" evidence="1">
    <location>
        <begin position="22"/>
        <end position="110"/>
    </location>
</feature>
<dbReference type="PANTHER" id="PTHR38110">
    <property type="entry name" value="CHROMOSOME 23, WHOLE GENOME SHOTGUN SEQUENCE"/>
    <property type="match status" value="1"/>
</dbReference>
<reference evidence="3" key="1">
    <citation type="journal article" date="2021" name="Nat. Commun.">
        <title>Genetic determinants of endophytism in the Arabidopsis root mycobiome.</title>
        <authorList>
            <person name="Mesny F."/>
            <person name="Miyauchi S."/>
            <person name="Thiergart T."/>
            <person name="Pickel B."/>
            <person name="Atanasova L."/>
            <person name="Karlsson M."/>
            <person name="Huettel B."/>
            <person name="Barry K.W."/>
            <person name="Haridas S."/>
            <person name="Chen C."/>
            <person name="Bauer D."/>
            <person name="Andreopoulos W."/>
            <person name="Pangilinan J."/>
            <person name="LaButti K."/>
            <person name="Riley R."/>
            <person name="Lipzen A."/>
            <person name="Clum A."/>
            <person name="Drula E."/>
            <person name="Henrissat B."/>
            <person name="Kohler A."/>
            <person name="Grigoriev I.V."/>
            <person name="Martin F.M."/>
            <person name="Hacquard S."/>
        </authorList>
    </citation>
    <scope>NUCLEOTIDE SEQUENCE</scope>
    <source>
        <strain evidence="3">MPI-CAGE-CH-0230</strain>
    </source>
</reference>
<name>A0A9P8Y0W3_9PEZI</name>
<dbReference type="InterPro" id="IPR042171">
    <property type="entry name" value="Acyl-CoA_hotdog"/>
</dbReference>
<dbReference type="AlphaFoldDB" id="A0A9P8Y0W3"/>
<evidence type="ECO:0000313" key="4">
    <source>
        <dbReference type="Proteomes" id="UP000756346"/>
    </source>
</evidence>
<dbReference type="PANTHER" id="PTHR38110:SF1">
    <property type="entry name" value="THIOESTERASE DOMAIN-CONTAINING PROTEIN"/>
    <property type="match status" value="1"/>
</dbReference>
<accession>A0A9P8Y0W3</accession>
<dbReference type="EMBL" id="JAGTJQ010000008">
    <property type="protein sequence ID" value="KAH7026717.1"/>
    <property type="molecule type" value="Genomic_DNA"/>
</dbReference>
<comment type="caution">
    <text evidence="3">The sequence shown here is derived from an EMBL/GenBank/DDBJ whole genome shotgun (WGS) entry which is preliminary data.</text>
</comment>
<dbReference type="Pfam" id="PF20789">
    <property type="entry name" value="4HBT_3C"/>
    <property type="match status" value="1"/>
</dbReference>
<dbReference type="InterPro" id="IPR049450">
    <property type="entry name" value="ACOT8-like_C"/>
</dbReference>
<dbReference type="Pfam" id="PF13622">
    <property type="entry name" value="4HBT_3"/>
    <property type="match status" value="1"/>
</dbReference>
<dbReference type="GeneID" id="70184496"/>
<keyword evidence="4" id="KW-1185">Reference proteome</keyword>
<evidence type="ECO:0000259" key="2">
    <source>
        <dbReference type="Pfam" id="PF20789"/>
    </source>
</evidence>
<dbReference type="RefSeq" id="XP_046009934.1">
    <property type="nucleotide sequence ID" value="XM_046154950.1"/>
</dbReference>
<dbReference type="InterPro" id="IPR052389">
    <property type="entry name" value="Sec_Metab_Biosynth-Assoc"/>
</dbReference>
<sequence length="312" mass="34113">MAFQRSVEATPLSSHTYSVSLDAEWCIGSVPNGGYVTSTIISAVNKHFATTLARLGQPDTMSMQLQFLRRTHAGAGVVTVADVKLGSGISVVHATLSQDGRDEVQGYVTHMNFSKEAGLSIPTEPHCGLLPAPKPIDFSAIDASGRDAHWHTQREAAITKFRKGMQHLVFVKPNVVQDAGFAGFADQWVRFRPGGQGSPTVPFVQEAIGYVVDMFPLAFRESPHMSQEEKMAPRWYPTVLLNLDIKRRIPDGTEWLYVRATTVEVHNGRFDIQVVVLDQAGSLIALSNHVTLVLGAERNLAARKKPSEAGKL</sequence>
<dbReference type="OrthoDB" id="2532955at2759"/>
<dbReference type="SUPFAM" id="SSF54637">
    <property type="entry name" value="Thioesterase/thiol ester dehydrase-isomerase"/>
    <property type="match status" value="1"/>
</dbReference>
<proteinExistence type="predicted"/>
<organism evidence="3 4">
    <name type="scientific">Microdochium trichocladiopsis</name>
    <dbReference type="NCBI Taxonomy" id="1682393"/>
    <lineage>
        <taxon>Eukaryota</taxon>
        <taxon>Fungi</taxon>
        <taxon>Dikarya</taxon>
        <taxon>Ascomycota</taxon>
        <taxon>Pezizomycotina</taxon>
        <taxon>Sordariomycetes</taxon>
        <taxon>Xylariomycetidae</taxon>
        <taxon>Xylariales</taxon>
        <taxon>Microdochiaceae</taxon>
        <taxon>Microdochium</taxon>
    </lineage>
</organism>
<protein>
    <submittedName>
        <fullName evidence="3">Thioesterase-like superfamily-domain-containing protein</fullName>
    </submittedName>
</protein>
<dbReference type="Gene3D" id="2.40.160.210">
    <property type="entry name" value="Acyl-CoA thioesterase, double hotdog domain"/>
    <property type="match status" value="1"/>
</dbReference>
<dbReference type="InterPro" id="IPR049449">
    <property type="entry name" value="TesB_ACOT8-like_N"/>
</dbReference>
<dbReference type="Proteomes" id="UP000756346">
    <property type="component" value="Unassembled WGS sequence"/>
</dbReference>
<feature type="domain" description="Acyl-CoA thioesterase-like C-terminal" evidence="2">
    <location>
        <begin position="179"/>
        <end position="293"/>
    </location>
</feature>
<evidence type="ECO:0000259" key="1">
    <source>
        <dbReference type="Pfam" id="PF13622"/>
    </source>
</evidence>
<dbReference type="InterPro" id="IPR029069">
    <property type="entry name" value="HotDog_dom_sf"/>
</dbReference>